<evidence type="ECO:0000256" key="6">
    <source>
        <dbReference type="ARBA" id="ARBA00023054"/>
    </source>
</evidence>
<comment type="similarity">
    <text evidence="2 9">Belongs to the SPC25 family.</text>
</comment>
<evidence type="ECO:0000259" key="11">
    <source>
        <dbReference type="Pfam" id="PF08234"/>
    </source>
</evidence>
<feature type="coiled-coil region" evidence="10">
    <location>
        <begin position="62"/>
        <end position="103"/>
    </location>
</feature>
<proteinExistence type="inferred from homology"/>
<dbReference type="Gene3D" id="3.30.457.50">
    <property type="entry name" value="Chromosome segregation protein Spc25"/>
    <property type="match status" value="1"/>
</dbReference>
<evidence type="ECO:0000313" key="13">
    <source>
        <dbReference type="Proteomes" id="UP000053240"/>
    </source>
</evidence>
<evidence type="ECO:0000256" key="3">
    <source>
        <dbReference type="ARBA" id="ARBA00022454"/>
    </source>
</evidence>
<keyword evidence="5 9" id="KW-0498">Mitosis</keyword>
<accession>A0A194QT02</accession>
<dbReference type="GO" id="GO:0031262">
    <property type="term" value="C:Ndc80 complex"/>
    <property type="evidence" value="ECO:0007669"/>
    <property type="project" value="InterPro"/>
</dbReference>
<reference evidence="12 13" key="1">
    <citation type="journal article" date="2015" name="Nat. Commun.">
        <title>Outbred genome sequencing and CRISPR/Cas9 gene editing in butterflies.</title>
        <authorList>
            <person name="Li X."/>
            <person name="Fan D."/>
            <person name="Zhang W."/>
            <person name="Liu G."/>
            <person name="Zhang L."/>
            <person name="Zhao L."/>
            <person name="Fang X."/>
            <person name="Chen L."/>
            <person name="Dong Y."/>
            <person name="Chen Y."/>
            <person name="Ding Y."/>
            <person name="Zhao R."/>
            <person name="Feng M."/>
            <person name="Zhu Y."/>
            <person name="Feng Y."/>
            <person name="Jiang X."/>
            <person name="Zhu D."/>
            <person name="Xiang H."/>
            <person name="Feng X."/>
            <person name="Li S."/>
            <person name="Wang J."/>
            <person name="Zhang G."/>
            <person name="Kronforst M.R."/>
            <person name="Wang W."/>
        </authorList>
    </citation>
    <scope>NUCLEOTIDE SEQUENCE [LARGE SCALE GENOMIC DNA]</scope>
    <source>
        <strain evidence="12">Ya'a_city_454_Pm</strain>
        <tissue evidence="12">Whole body</tissue>
    </source>
</reference>
<keyword evidence="13" id="KW-1185">Reference proteome</keyword>
<dbReference type="GO" id="GO:0007059">
    <property type="term" value="P:chromosome segregation"/>
    <property type="evidence" value="ECO:0007669"/>
    <property type="project" value="InterPro"/>
</dbReference>
<dbReference type="InParanoid" id="A0A194QT02"/>
<sequence length="211" mass="25239">MCTVEGNWNYEFDIINIEKSNFSNLEIILNNFQECALKTLENTFTAEARTCKDVTQKSDDDLRDLLEKNKTLKQKIDIKLKELQQQQKQYETFKQDQKLLIQEIKEKHEAFLMAKKYYKKFLRMYFTIESKNKDSQTIFVQFFNETRKDSEKYSVRLLRNISKCKYDLLSTNPQLKNVKELQRKLEETNDVPGVLSCIRKSFLIIKDSTKR</sequence>
<dbReference type="KEGG" id="pmac:106718190"/>
<evidence type="ECO:0000256" key="7">
    <source>
        <dbReference type="ARBA" id="ARBA00023306"/>
    </source>
</evidence>
<comment type="function">
    <text evidence="9">Acts as a component of the essential kinetochore-associated NDC80 complex, which is required for chromosome segregation and spindle checkpoint activity.</text>
</comment>
<keyword evidence="9" id="KW-0539">Nucleus</keyword>
<name>A0A194QT02_PAPMA</name>
<evidence type="ECO:0000256" key="10">
    <source>
        <dbReference type="SAM" id="Coils"/>
    </source>
</evidence>
<evidence type="ECO:0000256" key="2">
    <source>
        <dbReference type="ARBA" id="ARBA00006379"/>
    </source>
</evidence>
<evidence type="ECO:0000256" key="5">
    <source>
        <dbReference type="ARBA" id="ARBA00022776"/>
    </source>
</evidence>
<dbReference type="AlphaFoldDB" id="A0A194QT02"/>
<keyword evidence="7 9" id="KW-0131">Cell cycle</keyword>
<gene>
    <name evidence="12" type="ORF">RR48_12869</name>
</gene>
<comment type="subcellular location">
    <subcellularLocation>
        <location evidence="1">Chromosome</location>
        <location evidence="1">Centromere</location>
    </subcellularLocation>
    <subcellularLocation>
        <location evidence="9">Nucleus</location>
    </subcellularLocation>
    <subcellularLocation>
        <location evidence="9">Chromosome</location>
        <location evidence="9">Centromere</location>
        <location evidence="9">Kinetochore</location>
    </subcellularLocation>
</comment>
<dbReference type="OrthoDB" id="6353017at2759"/>
<evidence type="ECO:0000313" key="12">
    <source>
        <dbReference type="EMBL" id="KPJ08130.1"/>
    </source>
</evidence>
<organism evidence="12 13">
    <name type="scientific">Papilio machaon</name>
    <name type="common">Old World swallowtail butterfly</name>
    <dbReference type="NCBI Taxonomy" id="76193"/>
    <lineage>
        <taxon>Eukaryota</taxon>
        <taxon>Metazoa</taxon>
        <taxon>Ecdysozoa</taxon>
        <taxon>Arthropoda</taxon>
        <taxon>Hexapoda</taxon>
        <taxon>Insecta</taxon>
        <taxon>Pterygota</taxon>
        <taxon>Neoptera</taxon>
        <taxon>Endopterygota</taxon>
        <taxon>Lepidoptera</taxon>
        <taxon>Glossata</taxon>
        <taxon>Ditrysia</taxon>
        <taxon>Papilionoidea</taxon>
        <taxon>Papilionidae</taxon>
        <taxon>Papilioninae</taxon>
        <taxon>Papilio</taxon>
    </lineage>
</organism>
<evidence type="ECO:0000256" key="4">
    <source>
        <dbReference type="ARBA" id="ARBA00022618"/>
    </source>
</evidence>
<dbReference type="GO" id="GO:0051301">
    <property type="term" value="P:cell division"/>
    <property type="evidence" value="ECO:0007669"/>
    <property type="project" value="UniProtKB-UniRule"/>
</dbReference>
<feature type="domain" description="Chromosome segregation protein Spc25 C-terminal" evidence="11">
    <location>
        <begin position="134"/>
        <end position="202"/>
    </location>
</feature>
<protein>
    <recommendedName>
        <fullName evidence="9">Kinetochore protein SPC25</fullName>
    </recommendedName>
</protein>
<keyword evidence="9" id="KW-0995">Kinetochore</keyword>
<dbReference type="Pfam" id="PF08234">
    <property type="entry name" value="Spindle_Spc25"/>
    <property type="match status" value="1"/>
</dbReference>
<dbReference type="Proteomes" id="UP000053240">
    <property type="component" value="Unassembled WGS sequence"/>
</dbReference>
<keyword evidence="4 9" id="KW-0132">Cell division</keyword>
<dbReference type="EMBL" id="KQ461155">
    <property type="protein sequence ID" value="KPJ08130.1"/>
    <property type="molecule type" value="Genomic_DNA"/>
</dbReference>
<evidence type="ECO:0000256" key="9">
    <source>
        <dbReference type="RuleBase" id="RU367150"/>
    </source>
</evidence>
<keyword evidence="3 9" id="KW-0158">Chromosome</keyword>
<comment type="subunit">
    <text evidence="9">Component of the NDC80 complex.</text>
</comment>
<evidence type="ECO:0000256" key="8">
    <source>
        <dbReference type="ARBA" id="ARBA00023328"/>
    </source>
</evidence>
<keyword evidence="6 10" id="KW-0175">Coiled coil</keyword>
<evidence type="ECO:0000256" key="1">
    <source>
        <dbReference type="ARBA" id="ARBA00004584"/>
    </source>
</evidence>
<keyword evidence="8 9" id="KW-0137">Centromere</keyword>
<dbReference type="InterPro" id="IPR013255">
    <property type="entry name" value="Spc25_C"/>
</dbReference>
<dbReference type="GO" id="GO:0005634">
    <property type="term" value="C:nucleus"/>
    <property type="evidence" value="ECO:0007669"/>
    <property type="project" value="UniProtKB-SubCell"/>
</dbReference>